<feature type="non-terminal residue" evidence="2">
    <location>
        <position position="1"/>
    </location>
</feature>
<evidence type="ECO:0000256" key="1">
    <source>
        <dbReference type="SAM" id="MobiDB-lite"/>
    </source>
</evidence>
<gene>
    <name evidence="2" type="ORF">MONAX_5E014787</name>
</gene>
<name>A0A5E4ALA3_MARMO</name>
<reference evidence="2" key="1">
    <citation type="submission" date="2019-04" db="EMBL/GenBank/DDBJ databases">
        <authorList>
            <person name="Alioto T."/>
            <person name="Alioto T."/>
        </authorList>
    </citation>
    <scope>NUCLEOTIDE SEQUENCE [LARGE SCALE GENOMIC DNA]</scope>
</reference>
<feature type="compositionally biased region" description="Basic and acidic residues" evidence="1">
    <location>
        <begin position="13"/>
        <end position="23"/>
    </location>
</feature>
<dbReference type="EMBL" id="CABDUW010000094">
    <property type="protein sequence ID" value="VTJ58088.1"/>
    <property type="molecule type" value="Genomic_DNA"/>
</dbReference>
<feature type="compositionally biased region" description="Basic and acidic residues" evidence="1">
    <location>
        <begin position="33"/>
        <end position="57"/>
    </location>
</feature>
<dbReference type="AlphaFoldDB" id="A0A5E4ALA3"/>
<accession>A0A5E4ALA3</accession>
<feature type="region of interest" description="Disordered" evidence="1">
    <location>
        <begin position="1"/>
        <end position="57"/>
    </location>
</feature>
<organism evidence="2">
    <name type="scientific">Marmota monax</name>
    <name type="common">Woodchuck</name>
    <dbReference type="NCBI Taxonomy" id="9995"/>
    <lineage>
        <taxon>Eukaryota</taxon>
        <taxon>Metazoa</taxon>
        <taxon>Chordata</taxon>
        <taxon>Craniata</taxon>
        <taxon>Vertebrata</taxon>
        <taxon>Euteleostomi</taxon>
        <taxon>Mammalia</taxon>
        <taxon>Eutheria</taxon>
        <taxon>Euarchontoglires</taxon>
        <taxon>Glires</taxon>
        <taxon>Rodentia</taxon>
        <taxon>Sciuromorpha</taxon>
        <taxon>Sciuridae</taxon>
        <taxon>Xerinae</taxon>
        <taxon>Marmotini</taxon>
        <taxon>Marmota</taxon>
    </lineage>
</organism>
<comment type="caution">
    <text evidence="2">The sequence shown here is derived from an EMBL/GenBank/DDBJ whole genome shotgun (WGS) entry which is preliminary data.</text>
</comment>
<protein>
    <submittedName>
        <fullName evidence="2">Uncharacterized protein</fullName>
    </submittedName>
</protein>
<proteinExistence type="predicted"/>
<evidence type="ECO:0000313" key="2">
    <source>
        <dbReference type="EMBL" id="VTJ58088.1"/>
    </source>
</evidence>
<sequence>DGSSLGVRTLPDVSREKETEIVRHKLSKGPRYKTTDERTKRSNEDRTFNRRDTSTRV</sequence>